<dbReference type="RefSeq" id="WP_068907742.1">
    <property type="nucleotide sequence ID" value="NZ_LXEW01000015.1"/>
</dbReference>
<gene>
    <name evidence="1" type="ORF">M998_0894</name>
</gene>
<accession>A0A1B7K0G3</accession>
<evidence type="ECO:0000313" key="2">
    <source>
        <dbReference type="Proteomes" id="UP000078224"/>
    </source>
</evidence>
<dbReference type="EMBL" id="LXEW01000015">
    <property type="protein sequence ID" value="OAT53641.1"/>
    <property type="molecule type" value="Genomic_DNA"/>
</dbReference>
<evidence type="ECO:0000313" key="1">
    <source>
        <dbReference type="EMBL" id="OAT53641.1"/>
    </source>
</evidence>
<proteinExistence type="predicted"/>
<comment type="caution">
    <text evidence="1">The sequence shown here is derived from an EMBL/GenBank/DDBJ whole genome shotgun (WGS) entry which is preliminary data.</text>
</comment>
<reference evidence="1 2" key="1">
    <citation type="submission" date="2016-04" db="EMBL/GenBank/DDBJ databases">
        <title>ATOL: Assembling a taxonomically balanced genome-scale reconstruction of the evolutionary history of the Enterobacteriaceae.</title>
        <authorList>
            <person name="Plunkett G.III."/>
            <person name="Neeno-Eckwall E.C."/>
            <person name="Glasner J.D."/>
            <person name="Perna N.T."/>
        </authorList>
    </citation>
    <scope>NUCLEOTIDE SEQUENCE [LARGE SCALE GENOMIC DNA]</scope>
    <source>
        <strain evidence="1 2">ATCC 35613</strain>
    </source>
</reference>
<sequence length="190" mass="22149">MRPQSRHYTDALPTIGHGTIAAIRKFKNNGEGLQWDTSAGKLIIGKNGDNYLVVIGDKRFSLSLVTTQAGYGVRYWYSCPYCRKRRAELYFSRKDLSCRSCWNFHYASQSENKLDRLRRKVRVGRFAIWGYSPDVSNLVKHVYSFDKPKGMKWGKFREKVAEQARLEDYYWQAFIPFVDKLTSGIKIRIA</sequence>
<protein>
    <submittedName>
        <fullName evidence="1">Uncharacterized protein</fullName>
    </submittedName>
</protein>
<organism evidence="1 2">
    <name type="scientific">Providencia heimbachae ATCC 35613</name>
    <dbReference type="NCBI Taxonomy" id="1354272"/>
    <lineage>
        <taxon>Bacteria</taxon>
        <taxon>Pseudomonadati</taxon>
        <taxon>Pseudomonadota</taxon>
        <taxon>Gammaproteobacteria</taxon>
        <taxon>Enterobacterales</taxon>
        <taxon>Morganellaceae</taxon>
        <taxon>Providencia</taxon>
    </lineage>
</organism>
<keyword evidence="2" id="KW-1185">Reference proteome</keyword>
<name>A0A1B7K0G3_9GAMM</name>
<dbReference type="AlphaFoldDB" id="A0A1B7K0G3"/>
<dbReference type="Proteomes" id="UP000078224">
    <property type="component" value="Unassembled WGS sequence"/>
</dbReference>
<dbReference type="PATRIC" id="fig|1354272.4.peg.917"/>
<dbReference type="OrthoDB" id="6213966at2"/>